<dbReference type="EMBL" id="CP031775">
    <property type="protein sequence ID" value="QDZ90134.1"/>
    <property type="molecule type" value="Genomic_DNA"/>
</dbReference>
<reference evidence="9 10" key="1">
    <citation type="journal article" date="2019" name="Ecotoxicol. Environ. Saf.">
        <title>Microbial characterization of heavy metal resistant bacterial strains isolated from an electroplating wastewater treatment plant.</title>
        <authorList>
            <person name="Cai X."/>
            <person name="Zheng X."/>
            <person name="Zhang D."/>
            <person name="Iqbal W."/>
            <person name="Liu C."/>
            <person name="Yang B."/>
            <person name="Zhao X."/>
            <person name="Lu X."/>
            <person name="Mao Y."/>
        </authorList>
    </citation>
    <scope>NUCLEOTIDE SEQUENCE [LARGE SCALE GENOMIC DNA]</scope>
    <source>
        <strain evidence="9 10">Ni1-3</strain>
    </source>
</reference>
<dbReference type="CDD" id="cd06141">
    <property type="entry name" value="WRN_exo"/>
    <property type="match status" value="1"/>
</dbReference>
<sequence>MKLMRYCLSPNKLAWLRQELGEHADELIAAMDKAGSHYLAGLAESQAGNLSAADSQLKFQWFQQKLALTTRLTDAELANLTPLSLADIRGEIREEMREEMRVEMHVKLVTPDTLATALQQLSRESVLGFDTETRASFEPGVQHPLSLVQLATSDTCYLFQQTVLGERLAELKPLLENEQILKVGIGLRGDGQALKRDWDIQVSPRFDLNWAMAQLGSGKEMGTRQLVAALLQKRIDKPKKITLSNWQQVPLSQAQVQYAALDALAANLCFWQLIDKLQGFYGKTTVGNKTILPPSLAARLASYFHPA</sequence>
<dbReference type="KEGG" id="sdeo:D0436_06370"/>
<organism evidence="9 10">
    <name type="scientific">Shewanella decolorationis</name>
    <dbReference type="NCBI Taxonomy" id="256839"/>
    <lineage>
        <taxon>Bacteria</taxon>
        <taxon>Pseudomonadati</taxon>
        <taxon>Pseudomonadota</taxon>
        <taxon>Gammaproteobacteria</taxon>
        <taxon>Alteromonadales</taxon>
        <taxon>Shewanellaceae</taxon>
        <taxon>Shewanella</taxon>
    </lineage>
</organism>
<proteinExistence type="predicted"/>
<name>A0A5B8QUN7_9GAMM</name>
<evidence type="ECO:0000256" key="6">
    <source>
        <dbReference type="ARBA" id="ARBA00040531"/>
    </source>
</evidence>
<feature type="domain" description="3'-5' exonuclease" evidence="8">
    <location>
        <begin position="104"/>
        <end position="278"/>
    </location>
</feature>
<keyword evidence="3" id="KW-0378">Hydrolase</keyword>
<dbReference type="InterPro" id="IPR051132">
    <property type="entry name" value="3-5_Exonuclease_domain"/>
</dbReference>
<dbReference type="GO" id="GO:0003676">
    <property type="term" value="F:nucleic acid binding"/>
    <property type="evidence" value="ECO:0007669"/>
    <property type="project" value="InterPro"/>
</dbReference>
<evidence type="ECO:0000313" key="10">
    <source>
        <dbReference type="Proteomes" id="UP000321124"/>
    </source>
</evidence>
<keyword evidence="1" id="KW-0540">Nuclease</keyword>
<dbReference type="InterPro" id="IPR036397">
    <property type="entry name" value="RNaseH_sf"/>
</dbReference>
<evidence type="ECO:0000256" key="2">
    <source>
        <dbReference type="ARBA" id="ARBA00022723"/>
    </source>
</evidence>
<dbReference type="SMART" id="SM00474">
    <property type="entry name" value="35EXOc"/>
    <property type="match status" value="1"/>
</dbReference>
<dbReference type="InterPro" id="IPR002562">
    <property type="entry name" value="3'-5'_exonuclease_dom"/>
</dbReference>
<dbReference type="Gene3D" id="3.30.420.10">
    <property type="entry name" value="Ribonuclease H-like superfamily/Ribonuclease H"/>
    <property type="match status" value="1"/>
</dbReference>
<keyword evidence="2" id="KW-0479">Metal-binding</keyword>
<dbReference type="GO" id="GO:0008408">
    <property type="term" value="F:3'-5' exonuclease activity"/>
    <property type="evidence" value="ECO:0007669"/>
    <property type="project" value="InterPro"/>
</dbReference>
<dbReference type="Proteomes" id="UP000321124">
    <property type="component" value="Chromosome"/>
</dbReference>
<dbReference type="GO" id="GO:0046872">
    <property type="term" value="F:metal ion binding"/>
    <property type="evidence" value="ECO:0007669"/>
    <property type="project" value="UniProtKB-KW"/>
</dbReference>
<dbReference type="AlphaFoldDB" id="A0A5B8QUN7"/>
<dbReference type="RefSeq" id="WP_208661924.1">
    <property type="nucleotide sequence ID" value="NZ_CP031775.2"/>
</dbReference>
<dbReference type="PANTHER" id="PTHR13620">
    <property type="entry name" value="3-5 EXONUCLEASE"/>
    <property type="match status" value="1"/>
</dbReference>
<evidence type="ECO:0000256" key="3">
    <source>
        <dbReference type="ARBA" id="ARBA00022801"/>
    </source>
</evidence>
<dbReference type="PANTHER" id="PTHR13620:SF109">
    <property type="entry name" value="3'-5' EXONUCLEASE"/>
    <property type="match status" value="1"/>
</dbReference>
<keyword evidence="5" id="KW-0460">Magnesium</keyword>
<dbReference type="SUPFAM" id="SSF53098">
    <property type="entry name" value="Ribonuclease H-like"/>
    <property type="match status" value="1"/>
</dbReference>
<dbReference type="InterPro" id="IPR012337">
    <property type="entry name" value="RNaseH-like_sf"/>
</dbReference>
<keyword evidence="4 9" id="KW-0269">Exonuclease</keyword>
<dbReference type="Pfam" id="PF01612">
    <property type="entry name" value="DNA_pol_A_exo1"/>
    <property type="match status" value="1"/>
</dbReference>
<evidence type="ECO:0000259" key="8">
    <source>
        <dbReference type="SMART" id="SM00474"/>
    </source>
</evidence>
<evidence type="ECO:0000256" key="7">
    <source>
        <dbReference type="ARBA" id="ARBA00042761"/>
    </source>
</evidence>
<dbReference type="GO" id="GO:0006139">
    <property type="term" value="P:nucleobase-containing compound metabolic process"/>
    <property type="evidence" value="ECO:0007669"/>
    <property type="project" value="InterPro"/>
</dbReference>
<evidence type="ECO:0000256" key="5">
    <source>
        <dbReference type="ARBA" id="ARBA00022842"/>
    </source>
</evidence>
<evidence type="ECO:0000256" key="1">
    <source>
        <dbReference type="ARBA" id="ARBA00022722"/>
    </source>
</evidence>
<evidence type="ECO:0000313" key="9">
    <source>
        <dbReference type="EMBL" id="QDZ90134.1"/>
    </source>
</evidence>
<accession>A0A5B8QUN7</accession>
<evidence type="ECO:0000256" key="4">
    <source>
        <dbReference type="ARBA" id="ARBA00022839"/>
    </source>
</evidence>
<protein>
    <recommendedName>
        <fullName evidence="6">3'-5' exonuclease</fullName>
    </recommendedName>
    <alternativeName>
        <fullName evidence="7">Werner Syndrome-like exonuclease</fullName>
    </alternativeName>
</protein>
<gene>
    <name evidence="9" type="ORF">D0436_06370</name>
</gene>